<evidence type="ECO:0000313" key="2">
    <source>
        <dbReference type="Proteomes" id="UP000244056"/>
    </source>
</evidence>
<name>A0A2S0Q6V2_NODSP</name>
<evidence type="ECO:0000313" key="1">
    <source>
        <dbReference type="EMBL" id="AVZ30107.1"/>
    </source>
</evidence>
<dbReference type="EMBL" id="CP020114">
    <property type="protein sequence ID" value="AVZ30107.1"/>
    <property type="molecule type" value="Genomic_DNA"/>
</dbReference>
<protein>
    <submittedName>
        <fullName evidence="1">Uncharacterized protein</fullName>
    </submittedName>
</protein>
<organism evidence="1 2">
    <name type="scientific">Nodularia spumigena UHCC 0039</name>
    <dbReference type="NCBI Taxonomy" id="1914872"/>
    <lineage>
        <taxon>Bacteria</taxon>
        <taxon>Bacillati</taxon>
        <taxon>Cyanobacteriota</taxon>
        <taxon>Cyanophyceae</taxon>
        <taxon>Nostocales</taxon>
        <taxon>Nodulariaceae</taxon>
        <taxon>Nodularia</taxon>
    </lineage>
</organism>
<dbReference type="Proteomes" id="UP000244056">
    <property type="component" value="Chromosome"/>
</dbReference>
<reference evidence="1 2" key="1">
    <citation type="submission" date="2017-03" db="EMBL/GenBank/DDBJ databases">
        <title>Comparative genomics of the toxic Baltic Sea cyanobacteria Nodularia spumigena UHCC 0039 and its response on varying salinity.</title>
        <authorList>
            <person name="Teikari J.E."/>
        </authorList>
    </citation>
    <scope>NUCLEOTIDE SEQUENCE [LARGE SCALE GENOMIC DNA]</scope>
    <source>
        <strain evidence="1 2">UHCC 0039</strain>
    </source>
</reference>
<gene>
    <name evidence="1" type="ORF">BMF81_01316</name>
</gene>
<proteinExistence type="predicted"/>
<dbReference type="KEGG" id="nsp:BMF81_01316"/>
<dbReference type="AlphaFoldDB" id="A0A2S0Q6V2"/>
<sequence>MEKLVPQGVRQKSKVKKLLRWAFEPFERVSIFTPQCTIGLLFDFCWRSLRFALTTQKAVSHGPLPRLLSAVEVTPHGPPTQVSMATPRKLSKIKADYYS</sequence>
<accession>A0A2S0Q6V2</accession>